<dbReference type="SUPFAM" id="SSF51735">
    <property type="entry name" value="NAD(P)-binding Rossmann-fold domains"/>
    <property type="match status" value="1"/>
</dbReference>
<dbReference type="NCBIfam" id="TIGR02622">
    <property type="entry name" value="CDP_4_6_dhtase"/>
    <property type="match status" value="1"/>
</dbReference>
<reference evidence="2" key="1">
    <citation type="journal article" date="2006" name="Nature">
        <title>Deciphering the evolution and metabolism of an anammox bacterium from a community genome.</title>
        <authorList>
            <person name="Strous M."/>
            <person name="Pelletier E."/>
            <person name="Mangenot S."/>
            <person name="Rattei T."/>
            <person name="Lehner A."/>
            <person name="Taylor M.W."/>
            <person name="Horn M."/>
            <person name="Daims H."/>
            <person name="Bartol-Mavel D."/>
            <person name="Wincker P."/>
            <person name="Barbe V."/>
            <person name="Fonknechten N."/>
            <person name="Vallenet D."/>
            <person name="Segurens B."/>
            <person name="Schenowitz-Truong C."/>
            <person name="Medigue C."/>
            <person name="Collingro A."/>
            <person name="Snel B."/>
            <person name="Dutilh B.E."/>
            <person name="OpDenCamp H.J.M."/>
            <person name="vanDerDrift C."/>
            <person name="Cirpus I."/>
            <person name="vanDePas-Schoonen K.T."/>
            <person name="Harhangi H.R."/>
            <person name="vanNiftrik L."/>
            <person name="Schmid M."/>
            <person name="Keltjens J."/>
            <person name="vanDeVossenberg J."/>
            <person name="Kartal B."/>
            <person name="Meier H."/>
            <person name="Frishman D."/>
            <person name="Huynen M.A."/>
            <person name="Mewes H."/>
            <person name="Weissenbach J."/>
            <person name="Jetten M.S.M."/>
            <person name="Wagner M."/>
            <person name="LePaslier D."/>
        </authorList>
    </citation>
    <scope>NUCLEOTIDE SEQUENCE</scope>
</reference>
<dbReference type="Pfam" id="PF16363">
    <property type="entry name" value="GDP_Man_Dehyd"/>
    <property type="match status" value="1"/>
</dbReference>
<dbReference type="InterPro" id="IPR036291">
    <property type="entry name" value="NAD(P)-bd_dom_sf"/>
</dbReference>
<dbReference type="PANTHER" id="PTHR43000">
    <property type="entry name" value="DTDP-D-GLUCOSE 4,6-DEHYDRATASE-RELATED"/>
    <property type="match status" value="1"/>
</dbReference>
<dbReference type="RefSeq" id="WP_164995231.1">
    <property type="nucleotide sequence ID" value="NZ_CP049055.1"/>
</dbReference>
<sequence length="360" mass="40921">MVINKTFWKNKKVLITGHTGFKGSWLSLWLQNMGANVIGYSLPPSTKPNMFGVANVSSGMESIVGDVRDIEQVTAIVLKYQPEIIIHMAAQSLVRYSYNNPVETYATNVMGTVNVLDAVRHVKCAKVVIVVTSDKCYENKEWLWGYRENDPMGGHDPYSSSKGCAELVTSAYRSSFFPVKDYKSHGVAVSSVRAGNVIGGGDWSEDRLIPDIMKAFMDKRIVKIRNPNSIRPWQYVLEPLRGYLALAERLWLHGTGFAEAWNFGPKGEDVRPVSWIIESLSEQWGEDARWELDSTRQPHEARHLKLDCSKAQSLLGWKPRLDLSTTLQWIVAWYRGYQQKKNMRDLAEAEIVRYENREGT</sequence>
<dbReference type="Gene3D" id="3.90.25.10">
    <property type="entry name" value="UDP-galactose 4-epimerase, domain 1"/>
    <property type="match status" value="1"/>
</dbReference>
<reference evidence="3 4" key="3">
    <citation type="submission" date="2020-02" db="EMBL/GenBank/DDBJ databases">
        <title>Newly sequenced genome of strain CSTR1 showed variability in Candidatus Kuenenia stuttgartiensis genomes.</title>
        <authorList>
            <person name="Ding C."/>
            <person name="Adrian L."/>
        </authorList>
    </citation>
    <scope>NUCLEOTIDE SEQUENCE [LARGE SCALE GENOMIC DNA]</scope>
    <source>
        <strain evidence="3 4">CSTR1</strain>
    </source>
</reference>
<dbReference type="InterPro" id="IPR016040">
    <property type="entry name" value="NAD(P)-bd_dom"/>
</dbReference>
<dbReference type="EC" id="4.2.1.45" evidence="2 3"/>
<dbReference type="InterPro" id="IPR013445">
    <property type="entry name" value="CDP_4_6_deHydtase"/>
</dbReference>
<dbReference type="EMBL" id="CP049055">
    <property type="protein sequence ID" value="QII12856.1"/>
    <property type="molecule type" value="Genomic_DNA"/>
</dbReference>
<evidence type="ECO:0000313" key="4">
    <source>
        <dbReference type="Proteomes" id="UP000501926"/>
    </source>
</evidence>
<protein>
    <submittedName>
        <fullName evidence="2 3">CDP-glucose 4,6-dehydratase</fullName>
        <ecNumber evidence="2 3">4.2.1.45</ecNumber>
    </submittedName>
</protein>
<proteinExistence type="predicted"/>
<gene>
    <name evidence="2" type="primary">rfbG</name>
    <name evidence="3" type="ORF">KsCSTR_34770</name>
    <name evidence="2" type="ORF">kuste2591</name>
</gene>
<dbReference type="GO" id="GO:0047733">
    <property type="term" value="F:CDP-glucose 4,6-dehydratase activity"/>
    <property type="evidence" value="ECO:0007669"/>
    <property type="project" value="UniProtKB-EC"/>
</dbReference>
<organism evidence="2">
    <name type="scientific">Kuenenia stuttgartiensis</name>
    <dbReference type="NCBI Taxonomy" id="174633"/>
    <lineage>
        <taxon>Bacteria</taxon>
        <taxon>Pseudomonadati</taxon>
        <taxon>Planctomycetota</taxon>
        <taxon>Candidatus Brocadiia</taxon>
        <taxon>Candidatus Brocadiales</taxon>
        <taxon>Candidatus Brocadiaceae</taxon>
        <taxon>Candidatus Kuenenia</taxon>
    </lineage>
</organism>
<dbReference type="Proteomes" id="UP000501926">
    <property type="component" value="Chromosome"/>
</dbReference>
<reference evidence="2" key="2">
    <citation type="submission" date="2006-01" db="EMBL/GenBank/DDBJ databases">
        <authorList>
            <person name="Genoscope"/>
        </authorList>
    </citation>
    <scope>NUCLEOTIDE SEQUENCE</scope>
</reference>
<dbReference type="CDD" id="cd05252">
    <property type="entry name" value="CDP_GD_SDR_e"/>
    <property type="match status" value="1"/>
</dbReference>
<dbReference type="AlphaFoldDB" id="Q1Q6Y2"/>
<dbReference type="Gene3D" id="3.40.50.720">
    <property type="entry name" value="NAD(P)-binding Rossmann-like Domain"/>
    <property type="match status" value="1"/>
</dbReference>
<feature type="domain" description="NAD(P)-binding" evidence="1">
    <location>
        <begin position="14"/>
        <end position="327"/>
    </location>
</feature>
<accession>Q1Q6Y2</accession>
<evidence type="ECO:0000313" key="3">
    <source>
        <dbReference type="EMBL" id="QII12856.1"/>
    </source>
</evidence>
<dbReference type="EMBL" id="CT573071">
    <property type="protein sequence ID" value="CAJ73339.1"/>
    <property type="molecule type" value="Genomic_DNA"/>
</dbReference>
<keyword evidence="2" id="KW-0456">Lyase</keyword>
<name>Q1Q6Y2_KUEST</name>
<evidence type="ECO:0000313" key="2">
    <source>
        <dbReference type="EMBL" id="CAJ73339.1"/>
    </source>
</evidence>
<evidence type="ECO:0000259" key="1">
    <source>
        <dbReference type="Pfam" id="PF16363"/>
    </source>
</evidence>